<proteinExistence type="predicted"/>
<dbReference type="PROSITE" id="PS50042">
    <property type="entry name" value="CNMP_BINDING_3"/>
    <property type="match status" value="1"/>
</dbReference>
<feature type="domain" description="HTH crp-type" evidence="5">
    <location>
        <begin position="146"/>
        <end position="204"/>
    </location>
</feature>
<dbReference type="Gene3D" id="2.60.120.10">
    <property type="entry name" value="Jelly Rolls"/>
    <property type="match status" value="1"/>
</dbReference>
<dbReference type="PANTHER" id="PTHR24567">
    <property type="entry name" value="CRP FAMILY TRANSCRIPTIONAL REGULATORY PROTEIN"/>
    <property type="match status" value="1"/>
</dbReference>
<dbReference type="InterPro" id="IPR000595">
    <property type="entry name" value="cNMP-bd_dom"/>
</dbReference>
<dbReference type="Pfam" id="PF00027">
    <property type="entry name" value="cNMP_binding"/>
    <property type="match status" value="1"/>
</dbReference>
<accession>A0ABT4PDK7</accession>
<dbReference type="CDD" id="cd00038">
    <property type="entry name" value="CAP_ED"/>
    <property type="match status" value="1"/>
</dbReference>
<evidence type="ECO:0000313" key="6">
    <source>
        <dbReference type="EMBL" id="MCZ8371134.1"/>
    </source>
</evidence>
<keyword evidence="3" id="KW-0804">Transcription</keyword>
<dbReference type="Pfam" id="PF13412">
    <property type="entry name" value="HTH_24"/>
    <property type="match status" value="1"/>
</dbReference>
<evidence type="ECO:0000313" key="7">
    <source>
        <dbReference type="Proteomes" id="UP001141933"/>
    </source>
</evidence>
<dbReference type="EMBL" id="JAPZVM010000001">
    <property type="protein sequence ID" value="MCZ8371134.1"/>
    <property type="molecule type" value="Genomic_DNA"/>
</dbReference>
<dbReference type="InterPro" id="IPR014710">
    <property type="entry name" value="RmlC-like_jellyroll"/>
</dbReference>
<dbReference type="SUPFAM" id="SSF51206">
    <property type="entry name" value="cAMP-binding domain-like"/>
    <property type="match status" value="1"/>
</dbReference>
<evidence type="ECO:0000259" key="5">
    <source>
        <dbReference type="PROSITE" id="PS51063"/>
    </source>
</evidence>
<organism evidence="6 7">
    <name type="scientific">Phocaeicola acetigenes</name>
    <dbReference type="NCBI Taxonomy" id="3016083"/>
    <lineage>
        <taxon>Bacteria</taxon>
        <taxon>Pseudomonadati</taxon>
        <taxon>Bacteroidota</taxon>
        <taxon>Bacteroidia</taxon>
        <taxon>Bacteroidales</taxon>
        <taxon>Bacteroidaceae</taxon>
        <taxon>Phocaeicola</taxon>
    </lineage>
</organism>
<keyword evidence="2" id="KW-0238">DNA-binding</keyword>
<protein>
    <submittedName>
        <fullName evidence="6">Crp/Fnr family transcriptional regulator</fullName>
    </submittedName>
</protein>
<dbReference type="SUPFAM" id="SSF46785">
    <property type="entry name" value="Winged helix' DNA-binding domain"/>
    <property type="match status" value="1"/>
</dbReference>
<comment type="caution">
    <text evidence="6">The sequence shown here is derived from an EMBL/GenBank/DDBJ whole genome shotgun (WGS) entry which is preliminary data.</text>
</comment>
<dbReference type="InterPro" id="IPR012318">
    <property type="entry name" value="HTH_CRP"/>
</dbReference>
<evidence type="ECO:0000256" key="3">
    <source>
        <dbReference type="ARBA" id="ARBA00023163"/>
    </source>
</evidence>
<dbReference type="SMART" id="SM00100">
    <property type="entry name" value="cNMP"/>
    <property type="match status" value="1"/>
</dbReference>
<dbReference type="InterPro" id="IPR050397">
    <property type="entry name" value="Env_Response_Regulators"/>
</dbReference>
<evidence type="ECO:0000256" key="1">
    <source>
        <dbReference type="ARBA" id="ARBA00023015"/>
    </source>
</evidence>
<dbReference type="InterPro" id="IPR018490">
    <property type="entry name" value="cNMP-bd_dom_sf"/>
</dbReference>
<keyword evidence="7" id="KW-1185">Reference proteome</keyword>
<dbReference type="PROSITE" id="PS51063">
    <property type="entry name" value="HTH_CRP_2"/>
    <property type="match status" value="1"/>
</dbReference>
<dbReference type="InterPro" id="IPR036390">
    <property type="entry name" value="WH_DNA-bd_sf"/>
</dbReference>
<evidence type="ECO:0000259" key="4">
    <source>
        <dbReference type="PROSITE" id="PS50042"/>
    </source>
</evidence>
<evidence type="ECO:0000256" key="2">
    <source>
        <dbReference type="ARBA" id="ARBA00023125"/>
    </source>
</evidence>
<dbReference type="RefSeq" id="WP_178265554.1">
    <property type="nucleotide sequence ID" value="NZ_JAPZVM010000001.1"/>
</dbReference>
<keyword evidence="1" id="KW-0805">Transcription regulation</keyword>
<feature type="domain" description="Cyclic nucleotide-binding" evidence="4">
    <location>
        <begin position="32"/>
        <end position="132"/>
    </location>
</feature>
<gene>
    <name evidence="6" type="ORF">O6P32_00195</name>
</gene>
<dbReference type="Proteomes" id="UP001141933">
    <property type="component" value="Unassembled WGS sequence"/>
</dbReference>
<dbReference type="PANTHER" id="PTHR24567:SF58">
    <property type="entry name" value="CYCLIC AMP-BINDING REGULATORY PROTEIN"/>
    <property type="match status" value="1"/>
</dbReference>
<dbReference type="SMART" id="SM00419">
    <property type="entry name" value="HTH_CRP"/>
    <property type="match status" value="1"/>
</dbReference>
<reference evidence="6" key="1">
    <citation type="submission" date="2022-12" db="EMBL/GenBank/DDBJ databases">
        <title>Phocaeicola acetigenes sp. nov., isolated feces from a healthy human.</title>
        <authorList>
            <person name="Do H."/>
            <person name="Ha Y.B."/>
            <person name="Kim J.-S."/>
            <person name="Suh M.K."/>
            <person name="Kim H.S."/>
            <person name="Lee J.-S."/>
        </authorList>
    </citation>
    <scope>NUCLEOTIDE SEQUENCE</scope>
    <source>
        <strain evidence="6">KGMB11183</strain>
    </source>
</reference>
<sequence length="204" mass="23375">MSKFYELRDFPLFTGCAIEEFLQQTSNRISTYKKDDLIALQGAPCLSLMLLCAGELSARMVNDEGKEIIIERLKAPEVLAPAFLYSSENFFPVTLKAETEVRIWTLSREGFLDLMTTDKNVLRNFLQHISDRSVFLSKKLNEFALQNLNERIVNYLKRHGQIQNIQEVASIIGVARPSLSRAISVLINEGVIEKEENRYKLKNE</sequence>
<name>A0ABT4PDK7_9BACT</name>